<comment type="caution">
    <text evidence="1">The sequence shown here is derived from an EMBL/GenBank/DDBJ whole genome shotgun (WGS) entry which is preliminary data.</text>
</comment>
<dbReference type="HOGENOM" id="CLU_2607678_0_0_1"/>
<dbReference type="EMBL" id="CAOJ01013610">
    <property type="protein sequence ID" value="CCO34779.1"/>
    <property type="molecule type" value="Genomic_DNA"/>
</dbReference>
<evidence type="ECO:0000313" key="2">
    <source>
        <dbReference type="Proteomes" id="UP000012065"/>
    </source>
</evidence>
<gene>
    <name evidence="1" type="ORF">BN14_08887</name>
</gene>
<name>M5C645_THACB</name>
<sequence>MKVIKHNFLELLVNLFLFPQNHIPFAFDGPRLQFGILQDITDDIDGGTNVFAERLGVVHGLLAASVCVEVGSKVLDFEL</sequence>
<organism evidence="1 2">
    <name type="scientific">Thanatephorus cucumeris (strain AG1-IB / isolate 7/3/14)</name>
    <name type="common">Lettuce bottom rot fungus</name>
    <name type="synonym">Rhizoctonia solani</name>
    <dbReference type="NCBI Taxonomy" id="1108050"/>
    <lineage>
        <taxon>Eukaryota</taxon>
        <taxon>Fungi</taxon>
        <taxon>Dikarya</taxon>
        <taxon>Basidiomycota</taxon>
        <taxon>Agaricomycotina</taxon>
        <taxon>Agaricomycetes</taxon>
        <taxon>Cantharellales</taxon>
        <taxon>Ceratobasidiaceae</taxon>
        <taxon>Rhizoctonia</taxon>
        <taxon>Rhizoctonia solani AG-1</taxon>
    </lineage>
</organism>
<proteinExistence type="predicted"/>
<reference evidence="1 2" key="1">
    <citation type="journal article" date="2013" name="J. Biotechnol.">
        <title>Establishment and interpretation of the genome sequence of the phytopathogenic fungus Rhizoctonia solani AG1-IB isolate 7/3/14.</title>
        <authorList>
            <person name="Wibberg D.W."/>
            <person name="Jelonek L.J."/>
            <person name="Rupp O.R."/>
            <person name="Hennig M.H."/>
            <person name="Eikmeyer F.E."/>
            <person name="Goesmann A.G."/>
            <person name="Hartmann A.H."/>
            <person name="Borriss R.B."/>
            <person name="Grosch R.G."/>
            <person name="Puehler A.P."/>
            <person name="Schlueter A.S."/>
        </authorList>
    </citation>
    <scope>NUCLEOTIDE SEQUENCE [LARGE SCALE GENOMIC DNA]</scope>
    <source>
        <strain evidence="2">AG1-IB / isolate 7/3/14</strain>
    </source>
</reference>
<dbReference type="Proteomes" id="UP000012065">
    <property type="component" value="Unassembled WGS sequence"/>
</dbReference>
<dbReference type="AlphaFoldDB" id="M5C645"/>
<protein>
    <submittedName>
        <fullName evidence="1">Uncharacterized protein</fullName>
    </submittedName>
</protein>
<accession>M5C645</accession>
<evidence type="ECO:0000313" key="1">
    <source>
        <dbReference type="EMBL" id="CCO34779.1"/>
    </source>
</evidence>